<evidence type="ECO:0000256" key="1">
    <source>
        <dbReference type="SAM" id="MobiDB-lite"/>
    </source>
</evidence>
<dbReference type="Proteomes" id="UP001595945">
    <property type="component" value="Unassembled WGS sequence"/>
</dbReference>
<dbReference type="EMBL" id="JBHSHT010000001">
    <property type="protein sequence ID" value="MFC4824388.1"/>
    <property type="molecule type" value="Genomic_DNA"/>
</dbReference>
<evidence type="ECO:0000313" key="3">
    <source>
        <dbReference type="Proteomes" id="UP001595945"/>
    </source>
</evidence>
<feature type="region of interest" description="Disordered" evidence="1">
    <location>
        <begin position="34"/>
        <end position="93"/>
    </location>
</feature>
<sequence>MKETPSGTPVGVDDPYDHAGVCDHLTDEGKCRYAFENPEQDPEFARERRRDDLRCPVADPDSEASCASKASGVSGSEATGGSEEGYSDGVSGSGDWDWESCPHFRCRNRDRECVRCGLEERRMAHSEERPLLEEHHLSYAGGGETIGHEITVYLCRWCHAKVHKSWARIDDDVNPDPEAIAEKEGRRSREQSEASFESAADRFDLDDE</sequence>
<feature type="compositionally biased region" description="Basic and acidic residues" evidence="1">
    <location>
        <begin position="180"/>
        <end position="192"/>
    </location>
</feature>
<feature type="compositionally biased region" description="Basic and acidic residues" evidence="1">
    <location>
        <begin position="43"/>
        <end position="54"/>
    </location>
</feature>
<keyword evidence="3" id="KW-1185">Reference proteome</keyword>
<organism evidence="2 3">
    <name type="scientific">Halorussus aquaticus</name>
    <dbReference type="NCBI Taxonomy" id="2953748"/>
    <lineage>
        <taxon>Archaea</taxon>
        <taxon>Methanobacteriati</taxon>
        <taxon>Methanobacteriota</taxon>
        <taxon>Stenosarchaea group</taxon>
        <taxon>Halobacteria</taxon>
        <taxon>Halobacteriales</taxon>
        <taxon>Haladaptataceae</taxon>
        <taxon>Halorussus</taxon>
    </lineage>
</organism>
<dbReference type="Pfam" id="PF23382">
    <property type="entry name" value="DUF7097"/>
    <property type="match status" value="2"/>
</dbReference>
<protein>
    <recommendedName>
        <fullName evidence="4">HNH endonuclease</fullName>
    </recommendedName>
</protein>
<accession>A0ABD5Q159</accession>
<feature type="compositionally biased region" description="Low complexity" evidence="1">
    <location>
        <begin position="71"/>
        <end position="81"/>
    </location>
</feature>
<reference evidence="2 3" key="1">
    <citation type="journal article" date="2019" name="Int. J. Syst. Evol. Microbiol.">
        <title>The Global Catalogue of Microorganisms (GCM) 10K type strain sequencing project: providing services to taxonomists for standard genome sequencing and annotation.</title>
        <authorList>
            <consortium name="The Broad Institute Genomics Platform"/>
            <consortium name="The Broad Institute Genome Sequencing Center for Infectious Disease"/>
            <person name="Wu L."/>
            <person name="Ma J."/>
        </authorList>
    </citation>
    <scope>NUCLEOTIDE SEQUENCE [LARGE SCALE GENOMIC DNA]</scope>
    <source>
        <strain evidence="2 3">XZYJ18</strain>
    </source>
</reference>
<dbReference type="GeneID" id="73044928"/>
<comment type="caution">
    <text evidence="2">The sequence shown here is derived from an EMBL/GenBank/DDBJ whole genome shotgun (WGS) entry which is preliminary data.</text>
</comment>
<feature type="compositionally biased region" description="Basic and acidic residues" evidence="1">
    <location>
        <begin position="199"/>
        <end position="208"/>
    </location>
</feature>
<evidence type="ECO:0000313" key="2">
    <source>
        <dbReference type="EMBL" id="MFC4824388.1"/>
    </source>
</evidence>
<dbReference type="AlphaFoldDB" id="A0ABD5Q159"/>
<evidence type="ECO:0008006" key="4">
    <source>
        <dbReference type="Google" id="ProtNLM"/>
    </source>
</evidence>
<name>A0ABD5Q159_9EURY</name>
<dbReference type="InterPro" id="IPR055523">
    <property type="entry name" value="DUF7097"/>
</dbReference>
<gene>
    <name evidence="2" type="ORF">ACFO9K_08935</name>
</gene>
<feature type="region of interest" description="Disordered" evidence="1">
    <location>
        <begin position="170"/>
        <end position="208"/>
    </location>
</feature>
<proteinExistence type="predicted"/>
<dbReference type="RefSeq" id="WP_254269868.1">
    <property type="nucleotide sequence ID" value="NZ_CP100400.1"/>
</dbReference>